<sequence>MTFEVTETFLPHNTTVIKQKDPNRNSKKRVRREHFNGMQANSQGLLMRKERLIDKDSDVYYEFVADPNTGEVLRKEHGRLSDHQGYGSAKQKKTDT</sequence>
<gene>
    <name evidence="2" type="ORF">H8K55_20465</name>
</gene>
<reference evidence="2 3" key="1">
    <citation type="submission" date="2020-08" db="EMBL/GenBank/DDBJ databases">
        <title>Novel species isolated from subtropical streams in China.</title>
        <authorList>
            <person name="Lu H."/>
        </authorList>
    </citation>
    <scope>NUCLEOTIDE SEQUENCE [LARGE SCALE GENOMIC DNA]</scope>
    <source>
        <strain evidence="2 3">LX15W</strain>
    </source>
</reference>
<accession>A0ABR6YHQ4</accession>
<name>A0ABR6YHQ4_9BURK</name>
<proteinExistence type="predicted"/>
<dbReference type="EMBL" id="JACOGA010000028">
    <property type="protein sequence ID" value="MBC3875974.1"/>
    <property type="molecule type" value="Genomic_DNA"/>
</dbReference>
<evidence type="ECO:0000313" key="2">
    <source>
        <dbReference type="EMBL" id="MBC3875974.1"/>
    </source>
</evidence>
<protein>
    <submittedName>
        <fullName evidence="2">Uncharacterized protein</fullName>
    </submittedName>
</protein>
<organism evidence="2 3">
    <name type="scientific">Undibacterium flavidum</name>
    <dbReference type="NCBI Taxonomy" id="2762297"/>
    <lineage>
        <taxon>Bacteria</taxon>
        <taxon>Pseudomonadati</taxon>
        <taxon>Pseudomonadota</taxon>
        <taxon>Betaproteobacteria</taxon>
        <taxon>Burkholderiales</taxon>
        <taxon>Oxalobacteraceae</taxon>
        <taxon>Undibacterium</taxon>
    </lineage>
</organism>
<feature type="compositionally biased region" description="Basic and acidic residues" evidence="1">
    <location>
        <begin position="72"/>
        <end position="82"/>
    </location>
</feature>
<feature type="region of interest" description="Disordered" evidence="1">
    <location>
        <begin position="14"/>
        <end position="42"/>
    </location>
</feature>
<dbReference type="Proteomes" id="UP000624279">
    <property type="component" value="Unassembled WGS sequence"/>
</dbReference>
<evidence type="ECO:0000313" key="3">
    <source>
        <dbReference type="Proteomes" id="UP000624279"/>
    </source>
</evidence>
<feature type="region of interest" description="Disordered" evidence="1">
    <location>
        <begin position="71"/>
        <end position="96"/>
    </location>
</feature>
<keyword evidence="3" id="KW-1185">Reference proteome</keyword>
<evidence type="ECO:0000256" key="1">
    <source>
        <dbReference type="SAM" id="MobiDB-lite"/>
    </source>
</evidence>
<comment type="caution">
    <text evidence="2">The sequence shown here is derived from an EMBL/GenBank/DDBJ whole genome shotgun (WGS) entry which is preliminary data.</text>
</comment>